<dbReference type="GO" id="GO:0003824">
    <property type="term" value="F:catalytic activity"/>
    <property type="evidence" value="ECO:0007669"/>
    <property type="project" value="InterPro"/>
</dbReference>
<dbReference type="EMBL" id="DQWQ01000003">
    <property type="protein sequence ID" value="HDD35173.1"/>
    <property type="molecule type" value="Genomic_DNA"/>
</dbReference>
<feature type="domain" description="Radical SAM core" evidence="4">
    <location>
        <begin position="33"/>
        <end position="182"/>
    </location>
</feature>
<dbReference type="CDD" id="cd01335">
    <property type="entry name" value="Radical_SAM"/>
    <property type="match status" value="1"/>
</dbReference>
<evidence type="ECO:0000256" key="1">
    <source>
        <dbReference type="ARBA" id="ARBA00022723"/>
    </source>
</evidence>
<evidence type="ECO:0000256" key="2">
    <source>
        <dbReference type="ARBA" id="ARBA00023004"/>
    </source>
</evidence>
<comment type="caution">
    <text evidence="5">The sequence shown here is derived from an EMBL/GenBank/DDBJ whole genome shotgun (WGS) entry which is preliminary data.</text>
</comment>
<dbReference type="GO" id="GO:0051536">
    <property type="term" value="F:iron-sulfur cluster binding"/>
    <property type="evidence" value="ECO:0007669"/>
    <property type="project" value="UniProtKB-KW"/>
</dbReference>
<name>A0A7V0I9F2_DESA2</name>
<dbReference type="PANTHER" id="PTHR43432:SF3">
    <property type="entry name" value="SLR0285 PROTEIN"/>
    <property type="match status" value="1"/>
</dbReference>
<evidence type="ECO:0000256" key="3">
    <source>
        <dbReference type="ARBA" id="ARBA00023014"/>
    </source>
</evidence>
<keyword evidence="1" id="KW-0479">Metal-binding</keyword>
<dbReference type="GO" id="GO:0046872">
    <property type="term" value="F:metal ion binding"/>
    <property type="evidence" value="ECO:0007669"/>
    <property type="project" value="UniProtKB-KW"/>
</dbReference>
<dbReference type="Proteomes" id="UP000885706">
    <property type="component" value="Unassembled WGS sequence"/>
</dbReference>
<evidence type="ECO:0000313" key="5">
    <source>
        <dbReference type="EMBL" id="HDD35173.1"/>
    </source>
</evidence>
<keyword evidence="3" id="KW-0411">Iron-sulfur</keyword>
<dbReference type="InterPro" id="IPR058240">
    <property type="entry name" value="rSAM_sf"/>
</dbReference>
<sequence length="230" mass="26477">MDSGNILFIPTIKKSSAIHRVEFGCLKRAYALNVTRGCGFNCVYCYARGYAIAPKKGTVFIYENLPLLVQKEIKYLTSNLIIFNTASDCFQNHPKVLEITYKVMEIILKNKLHLSFLTKGIVPEYFKGLFCRYKSQIHAAIDVVSLDKDYCHLFEPNAPMGKIRLEGARKLLKWGIDVKVRIDPLIPFFSDTRQNIDTILSHLKRIGIKKINVNYLHLRPRILDNLKNEL</sequence>
<dbReference type="Pfam" id="PF04055">
    <property type="entry name" value="Radical_SAM"/>
    <property type="match status" value="1"/>
</dbReference>
<dbReference type="PANTHER" id="PTHR43432">
    <property type="entry name" value="SLR0285 PROTEIN"/>
    <property type="match status" value="1"/>
</dbReference>
<dbReference type="AlphaFoldDB" id="A0A7V0I9F2"/>
<dbReference type="InterPro" id="IPR040086">
    <property type="entry name" value="MJ0683-like"/>
</dbReference>
<feature type="non-terminal residue" evidence="5">
    <location>
        <position position="230"/>
    </location>
</feature>
<gene>
    <name evidence="5" type="ORF">ENF30_00050</name>
</gene>
<keyword evidence="2" id="KW-0408">Iron</keyword>
<accession>A0A7V0I9F2</accession>
<dbReference type="SFLD" id="SFLDG01084">
    <property type="entry name" value="Uncharacterised_Radical_SAM_Su"/>
    <property type="match status" value="1"/>
</dbReference>
<dbReference type="SUPFAM" id="SSF102114">
    <property type="entry name" value="Radical SAM enzymes"/>
    <property type="match status" value="1"/>
</dbReference>
<dbReference type="SFLD" id="SFLDS00029">
    <property type="entry name" value="Radical_SAM"/>
    <property type="match status" value="1"/>
</dbReference>
<dbReference type="InterPro" id="IPR007197">
    <property type="entry name" value="rSAM"/>
</dbReference>
<evidence type="ECO:0000259" key="4">
    <source>
        <dbReference type="Pfam" id="PF04055"/>
    </source>
</evidence>
<organism evidence="5">
    <name type="scientific">Desulfofervidus auxilii</name>
    <dbReference type="NCBI Taxonomy" id="1621989"/>
    <lineage>
        <taxon>Bacteria</taxon>
        <taxon>Pseudomonadati</taxon>
        <taxon>Thermodesulfobacteriota</taxon>
        <taxon>Candidatus Desulfofervidia</taxon>
        <taxon>Candidatus Desulfofervidales</taxon>
        <taxon>Candidatus Desulfofervidaceae</taxon>
        <taxon>Candidatus Desulfofervidus</taxon>
    </lineage>
</organism>
<reference evidence="5" key="1">
    <citation type="journal article" date="2020" name="mSystems">
        <title>Genome- and Community-Level Interaction Insights into Carbon Utilization and Element Cycling Functions of Hydrothermarchaeota in Hydrothermal Sediment.</title>
        <authorList>
            <person name="Zhou Z."/>
            <person name="Liu Y."/>
            <person name="Xu W."/>
            <person name="Pan J."/>
            <person name="Luo Z.H."/>
            <person name="Li M."/>
        </authorList>
    </citation>
    <scope>NUCLEOTIDE SEQUENCE [LARGE SCALE GENOMIC DNA]</scope>
    <source>
        <strain evidence="5">HyVt-113</strain>
    </source>
</reference>
<proteinExistence type="predicted"/>
<dbReference type="Gene3D" id="3.80.30.30">
    <property type="match status" value="1"/>
</dbReference>
<protein>
    <recommendedName>
        <fullName evidence="4">Radical SAM core domain-containing protein</fullName>
    </recommendedName>
</protein>